<dbReference type="EMBL" id="JAESVG020000002">
    <property type="protein sequence ID" value="KAG8629731.1"/>
    <property type="molecule type" value="Genomic_DNA"/>
</dbReference>
<evidence type="ECO:0000313" key="1">
    <source>
        <dbReference type="EMBL" id="KAG8629731.1"/>
    </source>
</evidence>
<evidence type="ECO:0000313" key="2">
    <source>
        <dbReference type="Proteomes" id="UP000809789"/>
    </source>
</evidence>
<comment type="caution">
    <text evidence="1">The sequence shown here is derived from an EMBL/GenBank/DDBJ whole genome shotgun (WGS) entry which is preliminary data.</text>
</comment>
<reference evidence="1" key="1">
    <citation type="submission" date="2021-07" db="EMBL/GenBank/DDBJ databases">
        <title>Elsinoe batatas strain:CRI-CJ2 Genome sequencing and assembly.</title>
        <authorList>
            <person name="Huang L."/>
        </authorList>
    </citation>
    <scope>NUCLEOTIDE SEQUENCE</scope>
    <source>
        <strain evidence="1">CRI-CJ2</strain>
    </source>
</reference>
<dbReference type="Proteomes" id="UP000809789">
    <property type="component" value="Unassembled WGS sequence"/>
</dbReference>
<dbReference type="OrthoDB" id="9970295at2759"/>
<organism evidence="1 2">
    <name type="scientific">Elsinoe batatas</name>
    <dbReference type="NCBI Taxonomy" id="2601811"/>
    <lineage>
        <taxon>Eukaryota</taxon>
        <taxon>Fungi</taxon>
        <taxon>Dikarya</taxon>
        <taxon>Ascomycota</taxon>
        <taxon>Pezizomycotina</taxon>
        <taxon>Dothideomycetes</taxon>
        <taxon>Dothideomycetidae</taxon>
        <taxon>Myriangiales</taxon>
        <taxon>Elsinoaceae</taxon>
        <taxon>Elsinoe</taxon>
    </lineage>
</organism>
<accession>A0A8K0PH76</accession>
<gene>
    <name evidence="1" type="ORF">KVT40_001350</name>
</gene>
<keyword evidence="2" id="KW-1185">Reference proteome</keyword>
<protein>
    <submittedName>
        <fullName evidence="1">Uncharacterized protein</fullName>
    </submittedName>
</protein>
<dbReference type="AlphaFoldDB" id="A0A8K0PH76"/>
<proteinExistence type="predicted"/>
<sequence>MWRGLGPQTYCPWPIRLASRFPTSGIRPQSLAVLASASPLSFNSDGSAKPLNCQADAKFSVPYTPGKVAVTGGAVQAAVDATPADATYKAVCDSDQWDLFQTWRASKDGNLKSVSINVARGVQTVPLSLTVFNNFTSYTQLTQPLFKYNTLGAATFTPANLTYTFDTATVTLIKPVQVKKGDFLGLAIAGSDYSPYCHLEYDSSRSDFKLFQRGAGQNSYRGTNGKKGIVYERVGKSVKFFASYA</sequence>
<name>A0A8K0PH76_9PEZI</name>